<protein>
    <submittedName>
        <fullName evidence="2">12948_t:CDS:1</fullName>
    </submittedName>
</protein>
<accession>A0A9N9FR70</accession>
<dbReference type="Gene3D" id="3.40.33.10">
    <property type="entry name" value="CAP"/>
    <property type="match status" value="1"/>
</dbReference>
<name>A0A9N9FR70_9GLOM</name>
<dbReference type="InterPro" id="IPR035940">
    <property type="entry name" value="CAP_sf"/>
</dbReference>
<dbReference type="PANTHER" id="PTHR31157">
    <property type="entry name" value="SCP DOMAIN-CONTAINING PROTEIN"/>
    <property type="match status" value="1"/>
</dbReference>
<keyword evidence="3" id="KW-1185">Reference proteome</keyword>
<reference evidence="2" key="1">
    <citation type="submission" date="2021-06" db="EMBL/GenBank/DDBJ databases">
        <authorList>
            <person name="Kallberg Y."/>
            <person name="Tangrot J."/>
            <person name="Rosling A."/>
        </authorList>
    </citation>
    <scope>NUCLEOTIDE SEQUENCE</scope>
    <source>
        <strain evidence="2">FL966</strain>
    </source>
</reference>
<comment type="caution">
    <text evidence="2">The sequence shown here is derived from an EMBL/GenBank/DDBJ whole genome shotgun (WGS) entry which is preliminary data.</text>
</comment>
<evidence type="ECO:0000313" key="2">
    <source>
        <dbReference type="EMBL" id="CAG8551865.1"/>
    </source>
</evidence>
<evidence type="ECO:0000259" key="1">
    <source>
        <dbReference type="Pfam" id="PF00188"/>
    </source>
</evidence>
<dbReference type="Proteomes" id="UP000789759">
    <property type="component" value="Unassembled WGS sequence"/>
</dbReference>
<organism evidence="2 3">
    <name type="scientific">Cetraspora pellucida</name>
    <dbReference type="NCBI Taxonomy" id="1433469"/>
    <lineage>
        <taxon>Eukaryota</taxon>
        <taxon>Fungi</taxon>
        <taxon>Fungi incertae sedis</taxon>
        <taxon>Mucoromycota</taxon>
        <taxon>Glomeromycotina</taxon>
        <taxon>Glomeromycetes</taxon>
        <taxon>Diversisporales</taxon>
        <taxon>Gigasporaceae</taxon>
        <taxon>Cetraspora</taxon>
    </lineage>
</organism>
<dbReference type="CDD" id="cd05379">
    <property type="entry name" value="CAP_bacterial"/>
    <property type="match status" value="1"/>
</dbReference>
<evidence type="ECO:0000313" key="3">
    <source>
        <dbReference type="Proteomes" id="UP000789759"/>
    </source>
</evidence>
<proteinExistence type="predicted"/>
<dbReference type="Pfam" id="PF00188">
    <property type="entry name" value="CAP"/>
    <property type="match status" value="1"/>
</dbReference>
<sequence>MQYYNKKTEDEVFDTLIKNQKNKTILLDKNYNHFGASYKNKHWILIFGCLYATEKIDLKLLLEFTNKERTKISIKKLELNNQLVEAAQKYAEYLARNKIFDHIPNARKKISEIIWIENLDRSYENEKEAVKGWMNSPGHKKQIINKDYTYFGAGFTKDIWVQAFGMNS</sequence>
<dbReference type="OrthoDB" id="568194at2759"/>
<dbReference type="PANTHER" id="PTHR31157:SF1">
    <property type="entry name" value="SCP DOMAIN-CONTAINING PROTEIN"/>
    <property type="match status" value="1"/>
</dbReference>
<dbReference type="InterPro" id="IPR014044">
    <property type="entry name" value="CAP_dom"/>
</dbReference>
<gene>
    <name evidence="2" type="ORF">CPELLU_LOCUS4792</name>
</gene>
<dbReference type="SUPFAM" id="SSF55797">
    <property type="entry name" value="PR-1-like"/>
    <property type="match status" value="1"/>
</dbReference>
<dbReference type="EMBL" id="CAJVQA010002584">
    <property type="protein sequence ID" value="CAG8551865.1"/>
    <property type="molecule type" value="Genomic_DNA"/>
</dbReference>
<dbReference type="AlphaFoldDB" id="A0A9N9FR70"/>
<feature type="domain" description="SCP" evidence="1">
    <location>
        <begin position="62"/>
        <end position="158"/>
    </location>
</feature>